<organism evidence="2 3">
    <name type="scientific">Chlamydomonas incerta</name>
    <dbReference type="NCBI Taxonomy" id="51695"/>
    <lineage>
        <taxon>Eukaryota</taxon>
        <taxon>Viridiplantae</taxon>
        <taxon>Chlorophyta</taxon>
        <taxon>core chlorophytes</taxon>
        <taxon>Chlorophyceae</taxon>
        <taxon>CS clade</taxon>
        <taxon>Chlamydomonadales</taxon>
        <taxon>Chlamydomonadaceae</taxon>
        <taxon>Chlamydomonas</taxon>
    </lineage>
</organism>
<feature type="compositionally biased region" description="Low complexity" evidence="1">
    <location>
        <begin position="122"/>
        <end position="136"/>
    </location>
</feature>
<keyword evidence="3" id="KW-1185">Reference proteome</keyword>
<evidence type="ECO:0000313" key="2">
    <source>
        <dbReference type="EMBL" id="KAG2431462.1"/>
    </source>
</evidence>
<evidence type="ECO:0000313" key="3">
    <source>
        <dbReference type="Proteomes" id="UP000650467"/>
    </source>
</evidence>
<evidence type="ECO:0000256" key="1">
    <source>
        <dbReference type="SAM" id="MobiDB-lite"/>
    </source>
</evidence>
<dbReference type="EMBL" id="JAEHOC010000024">
    <property type="protein sequence ID" value="KAG2431462.1"/>
    <property type="molecule type" value="Genomic_DNA"/>
</dbReference>
<dbReference type="AlphaFoldDB" id="A0A835SU02"/>
<sequence>MRSEDDCACRSLFLDTNCRPVQTFVVLRHKDPEPRHQDKITTSPATDMAGGGGEVMYDTAAQLVAMNRLATETRQAGDLFHGCIVRGGHGGKLEAAGGYRWCSPCYMRIGLAGTSTWERWRAGGAADRPAAAEQRACLAPQPSQRRKEVAAKKRKKQGRGGQEGHEQPQGQAGG</sequence>
<dbReference type="Proteomes" id="UP000650467">
    <property type="component" value="Unassembled WGS sequence"/>
</dbReference>
<comment type="caution">
    <text evidence="2">The sequence shown here is derived from an EMBL/GenBank/DDBJ whole genome shotgun (WGS) entry which is preliminary data.</text>
</comment>
<reference evidence="2" key="1">
    <citation type="journal article" date="2020" name="bioRxiv">
        <title>Comparative genomics of Chlamydomonas.</title>
        <authorList>
            <person name="Craig R.J."/>
            <person name="Hasan A.R."/>
            <person name="Ness R.W."/>
            <person name="Keightley P.D."/>
        </authorList>
    </citation>
    <scope>NUCLEOTIDE SEQUENCE</scope>
    <source>
        <strain evidence="2">SAG 7.73</strain>
    </source>
</reference>
<protein>
    <submittedName>
        <fullName evidence="2">Uncharacterized protein</fullName>
    </submittedName>
</protein>
<feature type="region of interest" description="Disordered" evidence="1">
    <location>
        <begin position="32"/>
        <end position="51"/>
    </location>
</feature>
<accession>A0A835SU02</accession>
<gene>
    <name evidence="2" type="ORF">HXX76_009477</name>
</gene>
<name>A0A835SU02_CHLIN</name>
<feature type="region of interest" description="Disordered" evidence="1">
    <location>
        <begin position="122"/>
        <end position="174"/>
    </location>
</feature>
<proteinExistence type="predicted"/>